<evidence type="ECO:0000259" key="8">
    <source>
        <dbReference type="SMART" id="SM00014"/>
    </source>
</evidence>
<dbReference type="Proteomes" id="UP000241818">
    <property type="component" value="Unassembled WGS sequence"/>
</dbReference>
<evidence type="ECO:0000313" key="9">
    <source>
        <dbReference type="EMBL" id="PSS18552.1"/>
    </source>
</evidence>
<dbReference type="PANTHER" id="PTHR10165:SF35">
    <property type="entry name" value="RE23632P"/>
    <property type="match status" value="1"/>
</dbReference>
<evidence type="ECO:0000256" key="3">
    <source>
        <dbReference type="ARBA" id="ARBA00022692"/>
    </source>
</evidence>
<evidence type="ECO:0000256" key="7">
    <source>
        <dbReference type="SAM" id="Phobius"/>
    </source>
</evidence>
<feature type="transmembrane region" description="Helical" evidence="7">
    <location>
        <begin position="184"/>
        <end position="202"/>
    </location>
</feature>
<dbReference type="InterPro" id="IPR000326">
    <property type="entry name" value="PAP2/HPO"/>
</dbReference>
<dbReference type="Pfam" id="PF01569">
    <property type="entry name" value="PAP2"/>
    <property type="match status" value="1"/>
</dbReference>
<dbReference type="FunCoup" id="A0A2T3B1W3">
    <property type="interactions" value="211"/>
</dbReference>
<feature type="transmembrane region" description="Helical" evidence="7">
    <location>
        <begin position="238"/>
        <end position="255"/>
    </location>
</feature>
<feature type="region of interest" description="Disordered" evidence="6">
    <location>
        <begin position="289"/>
        <end position="308"/>
    </location>
</feature>
<dbReference type="GO" id="GO:0006644">
    <property type="term" value="P:phospholipid metabolic process"/>
    <property type="evidence" value="ECO:0007669"/>
    <property type="project" value="InterPro"/>
</dbReference>
<protein>
    <recommendedName>
        <fullName evidence="8">Phosphatidic acid phosphatase type 2/haloperoxidase domain-containing protein</fullName>
    </recommendedName>
</protein>
<gene>
    <name evidence="9" type="ORF">M430DRAFT_35055</name>
</gene>
<dbReference type="STRING" id="857342.A0A2T3B1W3"/>
<evidence type="ECO:0000256" key="1">
    <source>
        <dbReference type="ARBA" id="ARBA00004141"/>
    </source>
</evidence>
<dbReference type="GeneID" id="36574750"/>
<evidence type="ECO:0000256" key="5">
    <source>
        <dbReference type="ARBA" id="ARBA00023136"/>
    </source>
</evidence>
<evidence type="ECO:0000313" key="10">
    <source>
        <dbReference type="Proteomes" id="UP000241818"/>
    </source>
</evidence>
<accession>A0A2T3B1W3</accession>
<dbReference type="FunFam" id="1.20.144.10:FF:000017">
    <property type="entry name" value="Diacylglycerol pyrophosphate phosphatase 1"/>
    <property type="match status" value="1"/>
</dbReference>
<keyword evidence="3 7" id="KW-0812">Transmembrane</keyword>
<comment type="subcellular location">
    <subcellularLocation>
        <location evidence="1">Membrane</location>
        <topology evidence="1">Multi-pass membrane protein</topology>
    </subcellularLocation>
</comment>
<feature type="transmembrane region" description="Helical" evidence="7">
    <location>
        <begin position="209"/>
        <end position="226"/>
    </location>
</feature>
<dbReference type="InterPro" id="IPR036938">
    <property type="entry name" value="PAP2/HPO_sf"/>
</dbReference>
<keyword evidence="5 7" id="KW-0472">Membrane</keyword>
<feature type="transmembrane region" description="Helical" evidence="7">
    <location>
        <begin position="80"/>
        <end position="101"/>
    </location>
</feature>
<evidence type="ECO:0000256" key="6">
    <source>
        <dbReference type="SAM" id="MobiDB-lite"/>
    </source>
</evidence>
<dbReference type="SUPFAM" id="SSF48317">
    <property type="entry name" value="Acid phosphatase/Vanadium-dependent haloperoxidase"/>
    <property type="match status" value="1"/>
</dbReference>
<evidence type="ECO:0000256" key="4">
    <source>
        <dbReference type="ARBA" id="ARBA00022989"/>
    </source>
</evidence>
<dbReference type="EMBL" id="KZ679011">
    <property type="protein sequence ID" value="PSS18552.1"/>
    <property type="molecule type" value="Genomic_DNA"/>
</dbReference>
<comment type="similarity">
    <text evidence="2">Belongs to the PA-phosphatase related phosphoesterase family.</text>
</comment>
<proteinExistence type="inferred from homology"/>
<dbReference type="InterPro" id="IPR043216">
    <property type="entry name" value="PAP-like"/>
</dbReference>
<reference evidence="9 10" key="1">
    <citation type="journal article" date="2018" name="New Phytol.">
        <title>Comparative genomics and transcriptomics depict ericoid mycorrhizal fungi as versatile saprotrophs and plant mutualists.</title>
        <authorList>
            <person name="Martino E."/>
            <person name="Morin E."/>
            <person name="Grelet G.A."/>
            <person name="Kuo A."/>
            <person name="Kohler A."/>
            <person name="Daghino S."/>
            <person name="Barry K.W."/>
            <person name="Cichocki N."/>
            <person name="Clum A."/>
            <person name="Dockter R.B."/>
            <person name="Hainaut M."/>
            <person name="Kuo R.C."/>
            <person name="LaButti K."/>
            <person name="Lindahl B.D."/>
            <person name="Lindquist E.A."/>
            <person name="Lipzen A."/>
            <person name="Khouja H.R."/>
            <person name="Magnuson J."/>
            <person name="Murat C."/>
            <person name="Ohm R.A."/>
            <person name="Singer S.W."/>
            <person name="Spatafora J.W."/>
            <person name="Wang M."/>
            <person name="Veneault-Fourrey C."/>
            <person name="Henrissat B."/>
            <person name="Grigoriev I.V."/>
            <person name="Martin F.M."/>
            <person name="Perotto S."/>
        </authorList>
    </citation>
    <scope>NUCLEOTIDE SEQUENCE [LARGE SCALE GENOMIC DNA]</scope>
    <source>
        <strain evidence="9 10">ATCC 22711</strain>
    </source>
</reference>
<organism evidence="9 10">
    <name type="scientific">Amorphotheca resinae ATCC 22711</name>
    <dbReference type="NCBI Taxonomy" id="857342"/>
    <lineage>
        <taxon>Eukaryota</taxon>
        <taxon>Fungi</taxon>
        <taxon>Dikarya</taxon>
        <taxon>Ascomycota</taxon>
        <taxon>Pezizomycotina</taxon>
        <taxon>Leotiomycetes</taxon>
        <taxon>Helotiales</taxon>
        <taxon>Amorphothecaceae</taxon>
        <taxon>Amorphotheca</taxon>
    </lineage>
</organism>
<dbReference type="GO" id="GO:0016020">
    <property type="term" value="C:membrane"/>
    <property type="evidence" value="ECO:0007669"/>
    <property type="project" value="UniProtKB-SubCell"/>
</dbReference>
<dbReference type="InParanoid" id="A0A2T3B1W3"/>
<feature type="transmembrane region" description="Helical" evidence="7">
    <location>
        <begin position="113"/>
        <end position="134"/>
    </location>
</feature>
<dbReference type="GO" id="GO:0046839">
    <property type="term" value="P:phospholipid dephosphorylation"/>
    <property type="evidence" value="ECO:0007669"/>
    <property type="project" value="TreeGrafter"/>
</dbReference>
<evidence type="ECO:0000256" key="2">
    <source>
        <dbReference type="ARBA" id="ARBA00008816"/>
    </source>
</evidence>
<dbReference type="CDD" id="cd03390">
    <property type="entry name" value="PAP2_containing_1_like"/>
    <property type="match status" value="1"/>
</dbReference>
<dbReference type="RefSeq" id="XP_024720904.1">
    <property type="nucleotide sequence ID" value="XM_024866669.1"/>
</dbReference>
<feature type="transmembrane region" description="Helical" evidence="7">
    <location>
        <begin position="37"/>
        <end position="54"/>
    </location>
</feature>
<dbReference type="OrthoDB" id="10030083at2759"/>
<dbReference type="GO" id="GO:0008195">
    <property type="term" value="F:phosphatidate phosphatase activity"/>
    <property type="evidence" value="ECO:0007669"/>
    <property type="project" value="TreeGrafter"/>
</dbReference>
<feature type="domain" description="Phosphatidic acid phosphatase type 2/haloperoxidase" evidence="8">
    <location>
        <begin position="113"/>
        <end position="255"/>
    </location>
</feature>
<name>A0A2T3B1W3_AMORE</name>
<keyword evidence="4 7" id="KW-1133">Transmembrane helix</keyword>
<dbReference type="PANTHER" id="PTHR10165">
    <property type="entry name" value="LIPID PHOSPHATE PHOSPHATASE"/>
    <property type="match status" value="1"/>
</dbReference>
<dbReference type="AlphaFoldDB" id="A0A2T3B1W3"/>
<keyword evidence="10" id="KW-1185">Reference proteome</keyword>
<dbReference type="Gene3D" id="1.20.144.10">
    <property type="entry name" value="Phosphatidic acid phosphatase type 2/haloperoxidase"/>
    <property type="match status" value="1"/>
</dbReference>
<dbReference type="SMART" id="SM00014">
    <property type="entry name" value="acidPPc"/>
    <property type="match status" value="1"/>
</dbReference>
<sequence>MPSNGLNGRPGNGRFADRTGFIGSVARFWEKTYAPDYVGFALLLTAYLIVQLLVEPFHRMFFLNNHNIQYPYAVVERVSVGWNITYAGAIPLIILIIWLAVSRAAVHKFHVTVLGFFITLILTSFITDVIKNAVGRPRPDLLSRCKPAPGTPKDVLVNIEVCTQTNPHVLQEGWRSFPSGHSSFAFSGLGFLSLFFCGQMHVFRPRTDLGRALLALVPLLVAALIAVSRCEDYRHDVYDVTCGAILGMGVTYFSYRRYYPRLNSPRCHEPFPSRESSFNDGFGKVRDDEEAAAGSAGNFELDDSDAGA</sequence>